<feature type="transmembrane region" description="Helical" evidence="1">
    <location>
        <begin position="244"/>
        <end position="264"/>
    </location>
</feature>
<protein>
    <submittedName>
        <fullName evidence="2">Uncharacterized protein</fullName>
    </submittedName>
</protein>
<keyword evidence="1" id="KW-1133">Transmembrane helix</keyword>
<keyword evidence="1" id="KW-0472">Membrane</keyword>
<evidence type="ECO:0000313" key="2">
    <source>
        <dbReference type="EnsemblMetazoa" id="GPAI039299-PA"/>
    </source>
</evidence>
<sequence>MDHPFHICVLFLEKVKKSKEVSEEMRPNEHGHKGKGLNSKHERWFPFFFLRLNCESPNISPVECGNSCIFESGSTLFEQLMTAHITCQSIKRSLRSTKFGEFKALNKAKKTVPKGRRKYFINLFVDMDSSAIWRMLRRSRYIKGNDFPFRFGVAKERCEWFSHDVAASFGSIDGIQQCQSPGTYYEASWAVWFLKTSDWNVLQQIINESLRQLLVWSMDNSLLINPTKSKAMLFGNANRFGSPLGIYSVYPILKLLTYISACILKRKKKQRYRNGALVETISYR</sequence>
<proteinExistence type="predicted"/>
<evidence type="ECO:0000256" key="1">
    <source>
        <dbReference type="SAM" id="Phobius"/>
    </source>
</evidence>
<reference evidence="2" key="2">
    <citation type="submission" date="2020-05" db="UniProtKB">
        <authorList>
            <consortium name="EnsemblMetazoa"/>
        </authorList>
    </citation>
    <scope>IDENTIFICATION</scope>
    <source>
        <strain evidence="2">IAEA</strain>
    </source>
</reference>
<name>A0A1B0AAG1_GLOPL</name>
<dbReference type="STRING" id="7398.A0A1B0AAG1"/>
<dbReference type="EnsemblMetazoa" id="GPAI039299-RA">
    <property type="protein sequence ID" value="GPAI039299-PA"/>
    <property type="gene ID" value="GPAI039299"/>
</dbReference>
<organism evidence="2 3">
    <name type="scientific">Glossina pallidipes</name>
    <name type="common">Tsetse fly</name>
    <dbReference type="NCBI Taxonomy" id="7398"/>
    <lineage>
        <taxon>Eukaryota</taxon>
        <taxon>Metazoa</taxon>
        <taxon>Ecdysozoa</taxon>
        <taxon>Arthropoda</taxon>
        <taxon>Hexapoda</taxon>
        <taxon>Insecta</taxon>
        <taxon>Pterygota</taxon>
        <taxon>Neoptera</taxon>
        <taxon>Endopterygota</taxon>
        <taxon>Diptera</taxon>
        <taxon>Brachycera</taxon>
        <taxon>Muscomorpha</taxon>
        <taxon>Hippoboscoidea</taxon>
        <taxon>Glossinidae</taxon>
        <taxon>Glossina</taxon>
    </lineage>
</organism>
<reference evidence="3" key="1">
    <citation type="submission" date="2014-03" db="EMBL/GenBank/DDBJ databases">
        <authorList>
            <person name="Aksoy S."/>
            <person name="Warren W."/>
            <person name="Wilson R.K."/>
        </authorList>
    </citation>
    <scope>NUCLEOTIDE SEQUENCE [LARGE SCALE GENOMIC DNA]</scope>
    <source>
        <strain evidence="3">IAEA</strain>
    </source>
</reference>
<dbReference type="VEuPathDB" id="VectorBase:GPAI039299"/>
<accession>A0A1B0AAG1</accession>
<keyword evidence="1" id="KW-0812">Transmembrane</keyword>
<evidence type="ECO:0000313" key="3">
    <source>
        <dbReference type="Proteomes" id="UP000092445"/>
    </source>
</evidence>
<dbReference type="AlphaFoldDB" id="A0A1B0AAG1"/>
<dbReference type="Proteomes" id="UP000092445">
    <property type="component" value="Unassembled WGS sequence"/>
</dbReference>
<keyword evidence="3" id="KW-1185">Reference proteome</keyword>